<feature type="compositionally biased region" description="Gly residues" evidence="1">
    <location>
        <begin position="251"/>
        <end position="260"/>
    </location>
</feature>
<dbReference type="RefSeq" id="WP_348264906.1">
    <property type="nucleotide sequence ID" value="NZ_CP121196.1"/>
</dbReference>
<name>A0AAU7DNH5_9BACT</name>
<feature type="compositionally biased region" description="Pro residues" evidence="1">
    <location>
        <begin position="180"/>
        <end position="197"/>
    </location>
</feature>
<accession>A0AAU7DNH5</accession>
<proteinExistence type="predicted"/>
<feature type="transmembrane region" description="Helical" evidence="2">
    <location>
        <begin position="100"/>
        <end position="122"/>
    </location>
</feature>
<sequence length="384" mass="42140">MPTSEAKPSAHEPQQPAESRPKRASTGPLNLTAPEDDLPLSEDSRYVAEGLSETDNSIEKPRIGRGAATSRWVDYDTHELLNMISELEDERRWARLREGIWIALLIHILLISAITWIPRYIFHVTPVIDPFDAIKQRKDLTYLDLPPDVLKKFAPKVDVKPLPERQPRVDKKTLEALNKPAPPVPQPEPQPTTPPSQPALTSPVPKVEPAPQPSEAPRPQAVPARPSFAMGSTNPADQLRDAMRGARSGPGATGNPGSGGALPMHPGAGSGGVQVLSDTQGVDFSSWLLRWHRETERTWDPLIPDEVNPPILKKGAVVIRFKVLPNGRLMEGSMVLEGRSGDTGLDRAAWGALTGSNYAPLPRDFHGPYLELRAIFLYNMDAPH</sequence>
<feature type="region of interest" description="Disordered" evidence="1">
    <location>
        <begin position="1"/>
        <end position="43"/>
    </location>
</feature>
<feature type="compositionally biased region" description="Basic and acidic residues" evidence="1">
    <location>
        <begin position="161"/>
        <end position="174"/>
    </location>
</feature>
<evidence type="ECO:0000313" key="3">
    <source>
        <dbReference type="EMBL" id="XBH19687.1"/>
    </source>
</evidence>
<keyword evidence="2" id="KW-0812">Transmembrane</keyword>
<gene>
    <name evidence="3" type="ORF">P8935_10300</name>
</gene>
<organism evidence="3">
    <name type="scientific">Telmatobacter sp. DSM 110680</name>
    <dbReference type="NCBI Taxonomy" id="3036704"/>
    <lineage>
        <taxon>Bacteria</taxon>
        <taxon>Pseudomonadati</taxon>
        <taxon>Acidobacteriota</taxon>
        <taxon>Terriglobia</taxon>
        <taxon>Terriglobales</taxon>
        <taxon>Acidobacteriaceae</taxon>
        <taxon>Telmatobacter</taxon>
    </lineage>
</organism>
<protein>
    <submittedName>
        <fullName evidence="3">Energy transducer TonB</fullName>
    </submittedName>
</protein>
<dbReference type="AlphaFoldDB" id="A0AAU7DNH5"/>
<keyword evidence="2" id="KW-0472">Membrane</keyword>
<dbReference type="EMBL" id="CP121196">
    <property type="protein sequence ID" value="XBH19687.1"/>
    <property type="molecule type" value="Genomic_DNA"/>
</dbReference>
<dbReference type="SUPFAM" id="SSF74653">
    <property type="entry name" value="TolA/TonB C-terminal domain"/>
    <property type="match status" value="1"/>
</dbReference>
<keyword evidence="2" id="KW-1133">Transmembrane helix</keyword>
<feature type="compositionally biased region" description="Pro residues" evidence="1">
    <location>
        <begin position="206"/>
        <end position="216"/>
    </location>
</feature>
<reference evidence="3" key="1">
    <citation type="submission" date="2023-03" db="EMBL/GenBank/DDBJ databases">
        <title>Edaphobacter sp.</title>
        <authorList>
            <person name="Huber K.J."/>
            <person name="Papendorf J."/>
            <person name="Pilke C."/>
            <person name="Bunk B."/>
            <person name="Sproeer C."/>
            <person name="Pester M."/>
        </authorList>
    </citation>
    <scope>NUCLEOTIDE SEQUENCE</scope>
    <source>
        <strain evidence="3">DSM 110680</strain>
    </source>
</reference>
<evidence type="ECO:0000256" key="2">
    <source>
        <dbReference type="SAM" id="Phobius"/>
    </source>
</evidence>
<evidence type="ECO:0000256" key="1">
    <source>
        <dbReference type="SAM" id="MobiDB-lite"/>
    </source>
</evidence>
<feature type="region of interest" description="Disordered" evidence="1">
    <location>
        <begin position="161"/>
        <end position="276"/>
    </location>
</feature>